<dbReference type="EMBL" id="KV918786">
    <property type="protein sequence ID" value="OSX79757.1"/>
    <property type="molecule type" value="Genomic_DNA"/>
</dbReference>
<protein>
    <submittedName>
        <fullName evidence="2">Uncharacterized protein</fullName>
    </submittedName>
</protein>
<accession>A0A1X6PFX7</accession>
<feature type="compositionally biased region" description="Pro residues" evidence="1">
    <location>
        <begin position="1"/>
        <end position="14"/>
    </location>
</feature>
<organism evidence="2 3">
    <name type="scientific">Porphyra umbilicalis</name>
    <name type="common">Purple laver</name>
    <name type="synonym">Red alga</name>
    <dbReference type="NCBI Taxonomy" id="2786"/>
    <lineage>
        <taxon>Eukaryota</taxon>
        <taxon>Rhodophyta</taxon>
        <taxon>Bangiophyceae</taxon>
        <taxon>Bangiales</taxon>
        <taxon>Bangiaceae</taxon>
        <taxon>Porphyra</taxon>
    </lineage>
</organism>
<evidence type="ECO:0000313" key="2">
    <source>
        <dbReference type="EMBL" id="OSX79757.1"/>
    </source>
</evidence>
<gene>
    <name evidence="2" type="ORF">BU14_0071s0010</name>
</gene>
<evidence type="ECO:0000256" key="1">
    <source>
        <dbReference type="SAM" id="MobiDB-lite"/>
    </source>
</evidence>
<keyword evidence="3" id="KW-1185">Reference proteome</keyword>
<proteinExistence type="predicted"/>
<reference evidence="2 3" key="1">
    <citation type="submission" date="2017-03" db="EMBL/GenBank/DDBJ databases">
        <title>WGS assembly of Porphyra umbilicalis.</title>
        <authorList>
            <person name="Brawley S.H."/>
            <person name="Blouin N.A."/>
            <person name="Ficko-Blean E."/>
            <person name="Wheeler G.L."/>
            <person name="Lohr M."/>
            <person name="Goodson H.V."/>
            <person name="Jenkins J.W."/>
            <person name="Blaby-Haas C.E."/>
            <person name="Helliwell K.E."/>
            <person name="Chan C."/>
            <person name="Marriage T."/>
            <person name="Bhattacharya D."/>
            <person name="Klein A.S."/>
            <person name="Badis Y."/>
            <person name="Brodie J."/>
            <person name="Cao Y."/>
            <person name="Collen J."/>
            <person name="Dittami S.M."/>
            <person name="Gachon C.M."/>
            <person name="Green B.R."/>
            <person name="Karpowicz S."/>
            <person name="Kim J.W."/>
            <person name="Kudahl U."/>
            <person name="Lin S."/>
            <person name="Michel G."/>
            <person name="Mittag M."/>
            <person name="Olson B.J."/>
            <person name="Pangilinan J."/>
            <person name="Peng Y."/>
            <person name="Qiu H."/>
            <person name="Shu S."/>
            <person name="Singer J.T."/>
            <person name="Smith A.G."/>
            <person name="Sprecher B.N."/>
            <person name="Wagner V."/>
            <person name="Wang W."/>
            <person name="Wang Z.-Y."/>
            <person name="Yan J."/>
            <person name="Yarish C."/>
            <person name="Zoeuner-Riek S."/>
            <person name="Zhuang Y."/>
            <person name="Zou Y."/>
            <person name="Lindquist E.A."/>
            <person name="Grimwood J."/>
            <person name="Barry K."/>
            <person name="Rokhsar D.S."/>
            <person name="Schmutz J."/>
            <person name="Stiller J.W."/>
            <person name="Grossman A.R."/>
            <person name="Prochnik S.E."/>
        </authorList>
    </citation>
    <scope>NUCLEOTIDE SEQUENCE [LARGE SCALE GENOMIC DNA]</scope>
    <source>
        <strain evidence="2">4086291</strain>
    </source>
</reference>
<feature type="compositionally biased region" description="Low complexity" evidence="1">
    <location>
        <begin position="15"/>
        <end position="25"/>
    </location>
</feature>
<name>A0A1X6PFX7_PORUM</name>
<evidence type="ECO:0000313" key="3">
    <source>
        <dbReference type="Proteomes" id="UP000218209"/>
    </source>
</evidence>
<sequence length="298" mass="31096">MATGARPPPPPPPDGDANPAAGGPPDEADPPRRRDGSAPLGSTLHLPVVFVPAGAKLTPGATGSITVVYGELTRLLSSGATSFAQLVPAPSSAIGAAATSSRDERMPPPLAIAAVVTILSLVRVDPTGATSGDEAVVTMDVRCTSRARLLLYDPASVTASFVSLTDWPAWTLADRAAIAHAEWDVWTAVQGLSRLAGRLDRGGGGWCPLPTAVVAVRVWAPPAYDRELSEPEWAATPVPVRTAWQARVEAFSFGVLRVAGARGEDVDAAMELTDVRERLELAGLAVEQQRRTILARLA</sequence>
<feature type="region of interest" description="Disordered" evidence="1">
    <location>
        <begin position="1"/>
        <end position="41"/>
    </location>
</feature>
<dbReference type="AlphaFoldDB" id="A0A1X6PFX7"/>
<dbReference type="Proteomes" id="UP000218209">
    <property type="component" value="Unassembled WGS sequence"/>
</dbReference>